<dbReference type="STRING" id="1380566.A0A179FKW8"/>
<dbReference type="GO" id="GO:0005849">
    <property type="term" value="C:mRNA cleavage factor complex"/>
    <property type="evidence" value="ECO:0007669"/>
    <property type="project" value="UniProtKB-UniRule"/>
</dbReference>
<dbReference type="GO" id="GO:0051731">
    <property type="term" value="F:polynucleotide 5'-hydroxyl-kinase activity"/>
    <property type="evidence" value="ECO:0007669"/>
    <property type="project" value="InterPro"/>
</dbReference>
<feature type="domain" description="Clp1 P-loop" evidence="12">
    <location>
        <begin position="131"/>
        <end position="338"/>
    </location>
</feature>
<dbReference type="EMBL" id="LSBJ02000004">
    <property type="protein sequence ID" value="OAQ65988.1"/>
    <property type="molecule type" value="Genomic_DNA"/>
</dbReference>
<comment type="subunit">
    <text evidence="9">Component of a pre-mRNA cleavage factor complex. Interacts directly with PCF11.</text>
</comment>
<dbReference type="GO" id="GO:0005524">
    <property type="term" value="F:ATP binding"/>
    <property type="evidence" value="ECO:0007669"/>
    <property type="project" value="UniProtKB-UniRule"/>
</dbReference>
<evidence type="ECO:0000313" key="13">
    <source>
        <dbReference type="EMBL" id="OAQ65988.1"/>
    </source>
</evidence>
<dbReference type="InterPro" id="IPR028606">
    <property type="entry name" value="Clp1"/>
</dbReference>
<feature type="domain" description="Clp1 C-terminal" evidence="10">
    <location>
        <begin position="345"/>
        <end position="444"/>
    </location>
</feature>
<dbReference type="Pfam" id="PF16575">
    <property type="entry name" value="CLP1_P"/>
    <property type="match status" value="1"/>
</dbReference>
<comment type="function">
    <text evidence="1">Polynucleotide 5'-kinase involved in rRNA processing.</text>
</comment>
<feature type="binding site" evidence="9">
    <location>
        <position position="28"/>
    </location>
    <ligand>
        <name>ATP</name>
        <dbReference type="ChEBI" id="CHEBI:30616"/>
    </ligand>
</feature>
<dbReference type="PANTHER" id="PTHR12755">
    <property type="entry name" value="CLEAVAGE/POLYADENYLATION FACTOR IA SUBUNIT CLP1P"/>
    <property type="match status" value="1"/>
</dbReference>
<comment type="subcellular location">
    <subcellularLocation>
        <location evidence="2 9">Nucleus</location>
    </subcellularLocation>
</comment>
<evidence type="ECO:0000256" key="4">
    <source>
        <dbReference type="ARBA" id="ARBA00019824"/>
    </source>
</evidence>
<dbReference type="InterPro" id="IPR027417">
    <property type="entry name" value="P-loop_NTPase"/>
</dbReference>
<dbReference type="InterPro" id="IPR010655">
    <property type="entry name" value="Clp1_C"/>
</dbReference>
<evidence type="ECO:0000256" key="2">
    <source>
        <dbReference type="ARBA" id="ARBA00004123"/>
    </source>
</evidence>
<dbReference type="Proteomes" id="UP000078397">
    <property type="component" value="Unassembled WGS sequence"/>
</dbReference>
<dbReference type="SUPFAM" id="SSF52540">
    <property type="entry name" value="P-loop containing nucleoside triphosphate hydrolases"/>
    <property type="match status" value="1"/>
</dbReference>
<reference evidence="13 14" key="1">
    <citation type="journal article" date="2016" name="PLoS Pathog.">
        <title>Biosynthesis of antibiotic leucinostatins in bio-control fungus Purpureocillium lilacinum and their inhibition on phytophthora revealed by genome mining.</title>
        <authorList>
            <person name="Wang G."/>
            <person name="Liu Z."/>
            <person name="Lin R."/>
            <person name="Li E."/>
            <person name="Mao Z."/>
            <person name="Ling J."/>
            <person name="Yang Y."/>
            <person name="Yin W.B."/>
            <person name="Xie B."/>
        </authorList>
    </citation>
    <scope>NUCLEOTIDE SEQUENCE [LARGE SCALE GENOMIC DNA]</scope>
    <source>
        <strain evidence="13">170</strain>
    </source>
</reference>
<evidence type="ECO:0000256" key="3">
    <source>
        <dbReference type="ARBA" id="ARBA00018706"/>
    </source>
</evidence>
<organism evidence="13 14">
    <name type="scientific">Pochonia chlamydosporia 170</name>
    <dbReference type="NCBI Taxonomy" id="1380566"/>
    <lineage>
        <taxon>Eukaryota</taxon>
        <taxon>Fungi</taxon>
        <taxon>Dikarya</taxon>
        <taxon>Ascomycota</taxon>
        <taxon>Pezizomycotina</taxon>
        <taxon>Sordariomycetes</taxon>
        <taxon>Hypocreomycetidae</taxon>
        <taxon>Hypocreales</taxon>
        <taxon>Clavicipitaceae</taxon>
        <taxon>Pochonia</taxon>
    </lineage>
</organism>
<sequence>MSIPGLGQIPAQAAISTTRTIALKAAWEWRFEVPPGRTIILKVVSGTAEKDGVELAVRNAFSFSGIKSKILTWHGCELEVEGRTDDDFVAEYASPAANPANAHVNLHARLNEMRNTAARERREGPRVLIAGPPTTGKTTLARTLTSYATKQGYEPIVVNADPKEGMLSLPGTLSASVFATVMDPEAIDGWGSTPTSGPSNVPVKLPLVYYYGRNSPEDDPEFYRELTSKIAGTVSGRLSEDAGVKSSGVIVDSMGVSEKSKISEELLAHIVDELSVNIIVVLGSNRMTAELSKRFSTERTSLGEPIHIIGLDRSEGVVERDEGFLEHSREQAIKEYFFGDARRALSPQIQQVDFDALVIYTTSDYSAYEKATISREEPSAVMQHWTLAVLHASPKDPPEVARAATVMGFVYVSDVDEERRKIKLLAPVGGRLGDRPLVLGKWPEPYINLLG</sequence>
<feature type="binding site" evidence="9">
    <location>
        <begin position="134"/>
        <end position="139"/>
    </location>
    <ligand>
        <name>ATP</name>
        <dbReference type="ChEBI" id="CHEBI:30616"/>
    </ligand>
</feature>
<feature type="binding site" evidence="9">
    <location>
        <position position="67"/>
    </location>
    <ligand>
        <name>ATP</name>
        <dbReference type="ChEBI" id="CHEBI:30616"/>
    </ligand>
</feature>
<feature type="domain" description="Clp1 N-terminal" evidence="11">
    <location>
        <begin position="23"/>
        <end position="117"/>
    </location>
</feature>
<comment type="similarity">
    <text evidence="9">Belongs to the Clp1 family. Clp1 subfamily.</text>
</comment>
<protein>
    <recommendedName>
        <fullName evidence="4">Polynucleotide 5'-hydroxyl-kinase GRC3</fullName>
    </recommendedName>
    <alternativeName>
        <fullName evidence="3">Polynucleotide 5'-hydroxyl-kinase grc3</fullName>
    </alternativeName>
</protein>
<dbReference type="Gene3D" id="3.40.50.300">
    <property type="entry name" value="P-loop containing nucleotide triphosphate hydrolases"/>
    <property type="match status" value="1"/>
</dbReference>
<keyword evidence="14" id="KW-1185">Reference proteome</keyword>
<comment type="function">
    <text evidence="9">Required for endonucleolytic cleavage during polyadenylation-dependent pre-mRNA 3'-end formation.</text>
</comment>
<dbReference type="PANTHER" id="PTHR12755:SF6">
    <property type="entry name" value="POLYRIBONUCLEOTIDE 5'-HYDROXYL-KINASE CLP1"/>
    <property type="match status" value="1"/>
</dbReference>
<dbReference type="InterPro" id="IPR038239">
    <property type="entry name" value="Clp1_N_sf"/>
</dbReference>
<evidence type="ECO:0000259" key="10">
    <source>
        <dbReference type="Pfam" id="PF06807"/>
    </source>
</evidence>
<comment type="caution">
    <text evidence="13">The sequence shown here is derived from an EMBL/GenBank/DDBJ whole genome shotgun (WGS) entry which is preliminary data.</text>
</comment>
<dbReference type="InterPro" id="IPR032319">
    <property type="entry name" value="CLP1_P"/>
</dbReference>
<evidence type="ECO:0000313" key="14">
    <source>
        <dbReference type="Proteomes" id="UP000078397"/>
    </source>
</evidence>
<name>A0A179FKW8_METCM</name>
<evidence type="ECO:0000256" key="6">
    <source>
        <dbReference type="ARBA" id="ARBA00022741"/>
    </source>
</evidence>
<dbReference type="Pfam" id="PF06807">
    <property type="entry name" value="Clp1"/>
    <property type="match status" value="1"/>
</dbReference>
<dbReference type="GO" id="GO:0006388">
    <property type="term" value="P:tRNA splicing, via endonucleolytic cleavage and ligation"/>
    <property type="evidence" value="ECO:0007669"/>
    <property type="project" value="TreeGrafter"/>
</dbReference>
<dbReference type="HAMAP" id="MF_03035">
    <property type="entry name" value="Clp1"/>
    <property type="match status" value="1"/>
</dbReference>
<evidence type="ECO:0000256" key="8">
    <source>
        <dbReference type="ARBA" id="ARBA00023242"/>
    </source>
</evidence>
<dbReference type="OrthoDB" id="258143at2759"/>
<dbReference type="AlphaFoldDB" id="A0A179FKW8"/>
<keyword evidence="7 9" id="KW-0067">ATP-binding</keyword>
<dbReference type="GeneID" id="28850432"/>
<dbReference type="InterPro" id="IPR032324">
    <property type="entry name" value="Clp1_N"/>
</dbReference>
<dbReference type="Pfam" id="PF16573">
    <property type="entry name" value="CLP1_N"/>
    <property type="match status" value="1"/>
</dbReference>
<evidence type="ECO:0000256" key="7">
    <source>
        <dbReference type="ARBA" id="ARBA00022840"/>
    </source>
</evidence>
<accession>A0A179FKW8</accession>
<proteinExistence type="inferred from homology"/>
<keyword evidence="8 9" id="KW-0539">Nucleus</keyword>
<gene>
    <name evidence="9" type="primary">CLP1</name>
    <name evidence="13" type="ORF">VFPPC_07604</name>
</gene>
<dbReference type="InterPro" id="IPR038238">
    <property type="entry name" value="Clp1_C_sf"/>
</dbReference>
<dbReference type="KEGG" id="pchm:VFPPC_07604"/>
<dbReference type="RefSeq" id="XP_018143075.1">
    <property type="nucleotide sequence ID" value="XM_018286438.1"/>
</dbReference>
<keyword evidence="5 9" id="KW-0507">mRNA processing</keyword>
<evidence type="ECO:0000256" key="1">
    <source>
        <dbReference type="ARBA" id="ARBA00003798"/>
    </source>
</evidence>
<dbReference type="Gene3D" id="2.40.30.330">
    <property type="entry name" value="Pre-mRNA cleavage complex subunit Clp1, C-terminal domain"/>
    <property type="match status" value="1"/>
</dbReference>
<evidence type="ECO:0000256" key="5">
    <source>
        <dbReference type="ARBA" id="ARBA00022664"/>
    </source>
</evidence>
<dbReference type="Gene3D" id="2.60.120.1030">
    <property type="entry name" value="Clp1, DNA binding domain"/>
    <property type="match status" value="1"/>
</dbReference>
<keyword evidence="6 9" id="KW-0547">Nucleotide-binding</keyword>
<evidence type="ECO:0000256" key="9">
    <source>
        <dbReference type="HAMAP-Rule" id="MF_03035"/>
    </source>
</evidence>
<evidence type="ECO:0000259" key="12">
    <source>
        <dbReference type="Pfam" id="PF16575"/>
    </source>
</evidence>
<dbReference type="InterPro" id="IPR045116">
    <property type="entry name" value="Clp1/Grc3"/>
</dbReference>
<dbReference type="GO" id="GO:0031124">
    <property type="term" value="P:mRNA 3'-end processing"/>
    <property type="evidence" value="ECO:0007669"/>
    <property type="project" value="UniProtKB-UniRule"/>
</dbReference>
<evidence type="ECO:0000259" key="11">
    <source>
        <dbReference type="Pfam" id="PF16573"/>
    </source>
</evidence>